<accession>A0A834SXE8</accession>
<name>A0A834SXE8_9FABA</name>
<reference evidence="1" key="1">
    <citation type="submission" date="2020-09" db="EMBL/GenBank/DDBJ databases">
        <title>Genome-Enabled Discovery of Anthraquinone Biosynthesis in Senna tora.</title>
        <authorList>
            <person name="Kang S.-H."/>
            <person name="Pandey R.P."/>
            <person name="Lee C.-M."/>
            <person name="Sim J.-S."/>
            <person name="Jeong J.-T."/>
            <person name="Choi B.-S."/>
            <person name="Jung M."/>
            <person name="Ginzburg D."/>
            <person name="Zhao K."/>
            <person name="Won S.Y."/>
            <person name="Oh T.-J."/>
            <person name="Yu Y."/>
            <person name="Kim N.-H."/>
            <person name="Lee O.R."/>
            <person name="Lee T.-H."/>
            <person name="Bashyal P."/>
            <person name="Kim T.-S."/>
            <person name="Lee W.-H."/>
            <person name="Kawkins C."/>
            <person name="Kim C.-K."/>
            <person name="Kim J.S."/>
            <person name="Ahn B.O."/>
            <person name="Rhee S.Y."/>
            <person name="Sohng J.K."/>
        </authorList>
    </citation>
    <scope>NUCLEOTIDE SEQUENCE</scope>
    <source>
        <tissue evidence="1">Leaf</tissue>
    </source>
</reference>
<evidence type="ECO:0000313" key="1">
    <source>
        <dbReference type="EMBL" id="KAF7810736.1"/>
    </source>
</evidence>
<keyword evidence="2" id="KW-1185">Reference proteome</keyword>
<comment type="caution">
    <text evidence="1">The sequence shown here is derived from an EMBL/GenBank/DDBJ whole genome shotgun (WGS) entry which is preliminary data.</text>
</comment>
<evidence type="ECO:0000313" key="2">
    <source>
        <dbReference type="Proteomes" id="UP000634136"/>
    </source>
</evidence>
<organism evidence="1 2">
    <name type="scientific">Senna tora</name>
    <dbReference type="NCBI Taxonomy" id="362788"/>
    <lineage>
        <taxon>Eukaryota</taxon>
        <taxon>Viridiplantae</taxon>
        <taxon>Streptophyta</taxon>
        <taxon>Embryophyta</taxon>
        <taxon>Tracheophyta</taxon>
        <taxon>Spermatophyta</taxon>
        <taxon>Magnoliopsida</taxon>
        <taxon>eudicotyledons</taxon>
        <taxon>Gunneridae</taxon>
        <taxon>Pentapetalae</taxon>
        <taxon>rosids</taxon>
        <taxon>fabids</taxon>
        <taxon>Fabales</taxon>
        <taxon>Fabaceae</taxon>
        <taxon>Caesalpinioideae</taxon>
        <taxon>Cassia clade</taxon>
        <taxon>Senna</taxon>
    </lineage>
</organism>
<dbReference type="AlphaFoldDB" id="A0A834SXE8"/>
<dbReference type="Proteomes" id="UP000634136">
    <property type="component" value="Unassembled WGS sequence"/>
</dbReference>
<gene>
    <name evidence="1" type="ORF">G2W53_031712</name>
</gene>
<sequence>MIKEDDVNGNEKMIPGACTDSASAGSCRSGVPNHPITAFRSWASNPVGSSVYSRGGGGVGGITAALDTPIGSVHKGLGISNVIEKEKGVLGGAVLVSNLLKGASRRDPIPIVHNLCSVDVIAAAREWDPHLLPGLDGGWVGYVIQLEAIGQSGGVATLAGEGDFDDVALSHRVVPRSGCGESVRPHQLHQLRDVEEGLNVAQSGAVRGFIIHQGSAPLPFTAAPKPLAPRNAAYYDY</sequence>
<dbReference type="EMBL" id="JAAIUW010000010">
    <property type="protein sequence ID" value="KAF7810736.1"/>
    <property type="molecule type" value="Genomic_DNA"/>
</dbReference>
<protein>
    <submittedName>
        <fullName evidence="1">LysM domain-containing GPI-anchored protein 2</fullName>
    </submittedName>
</protein>
<proteinExistence type="predicted"/>